<organism evidence="2 3">
    <name type="scientific">Emericella nidulans (strain FGSC A4 / ATCC 38163 / CBS 112.46 / NRRL 194 / M139)</name>
    <name type="common">Aspergillus nidulans</name>
    <dbReference type="NCBI Taxonomy" id="227321"/>
    <lineage>
        <taxon>Eukaryota</taxon>
        <taxon>Fungi</taxon>
        <taxon>Dikarya</taxon>
        <taxon>Ascomycota</taxon>
        <taxon>Pezizomycotina</taxon>
        <taxon>Eurotiomycetes</taxon>
        <taxon>Eurotiomycetidae</taxon>
        <taxon>Eurotiales</taxon>
        <taxon>Aspergillaceae</taxon>
        <taxon>Aspergillus</taxon>
        <taxon>Aspergillus subgen. Nidulantes</taxon>
    </lineage>
</organism>
<dbReference type="Proteomes" id="UP000000560">
    <property type="component" value="Chromosome VIII"/>
</dbReference>
<dbReference type="STRING" id="227321.C8VQQ3"/>
<evidence type="ECO:0000259" key="1">
    <source>
        <dbReference type="Pfam" id="PF26616"/>
    </source>
</evidence>
<sequence length="233" mass="26613">MTRSSRNLEGWSIYPRNLCLSAAEVDAKGYDRRLAQAEKRLFAGESVDFDESSDTDEDENVAQILDFGSIRQDGSRIAKYTAINSTSELTEIFQKPRCSWVFFLYQYDSWGQLRVSAEFLKKLFSFLRVHPEYLDIVFLFAEKSGPVEQSYSSFFSHCRPLSSENLATESGCSYGENTQYPRPGWIDVLKLQTLDTTSSTWPPTDDPFQRTHSPCAKPGYIMATMLRRSRPNG</sequence>
<dbReference type="OrthoDB" id="4489427at2759"/>
<dbReference type="RefSeq" id="XP_050468959.1">
    <property type="nucleotide sequence ID" value="XM_050613119.1"/>
</dbReference>
<reference evidence="3" key="2">
    <citation type="journal article" date="2009" name="Fungal Genet. Biol.">
        <title>The 2008 update of the Aspergillus nidulans genome annotation: a community effort.</title>
        <authorList>
            <person name="Wortman J.R."/>
            <person name="Gilsenan J.M."/>
            <person name="Joardar V."/>
            <person name="Deegan J."/>
            <person name="Clutterbuck J."/>
            <person name="Andersen M.R."/>
            <person name="Archer D."/>
            <person name="Bencina M."/>
            <person name="Braus G."/>
            <person name="Coutinho P."/>
            <person name="von Dohren H."/>
            <person name="Doonan J."/>
            <person name="Driessen A.J."/>
            <person name="Durek P."/>
            <person name="Espeso E."/>
            <person name="Fekete E."/>
            <person name="Flipphi M."/>
            <person name="Estrada C.G."/>
            <person name="Geysens S."/>
            <person name="Goldman G."/>
            <person name="de Groot P.W."/>
            <person name="Hansen K."/>
            <person name="Harris S.D."/>
            <person name="Heinekamp T."/>
            <person name="Helmstaedt K."/>
            <person name="Henrissat B."/>
            <person name="Hofmann G."/>
            <person name="Homan T."/>
            <person name="Horio T."/>
            <person name="Horiuchi H."/>
            <person name="James S."/>
            <person name="Jones M."/>
            <person name="Karaffa L."/>
            <person name="Karanyi Z."/>
            <person name="Kato M."/>
            <person name="Keller N."/>
            <person name="Kelly D.E."/>
            <person name="Kiel J.A."/>
            <person name="Kim J.M."/>
            <person name="van der Klei I.J."/>
            <person name="Klis F.M."/>
            <person name="Kovalchuk A."/>
            <person name="Krasevec N."/>
            <person name="Kubicek C.P."/>
            <person name="Liu B."/>
            <person name="Maccabe A."/>
            <person name="Meyer V."/>
            <person name="Mirabito P."/>
            <person name="Miskei M."/>
            <person name="Mos M."/>
            <person name="Mullins J."/>
            <person name="Nelson D.R."/>
            <person name="Nielsen J."/>
            <person name="Oakley B.R."/>
            <person name="Osmani S.A."/>
            <person name="Pakula T."/>
            <person name="Paszewski A."/>
            <person name="Paulsen I."/>
            <person name="Pilsyk S."/>
            <person name="Pocsi I."/>
            <person name="Punt P.J."/>
            <person name="Ram A.F."/>
            <person name="Ren Q."/>
            <person name="Robellet X."/>
            <person name="Robson G."/>
            <person name="Seiboth B."/>
            <person name="van Solingen P."/>
            <person name="Specht T."/>
            <person name="Sun J."/>
            <person name="Taheri-Talesh N."/>
            <person name="Takeshita N."/>
            <person name="Ussery D."/>
            <person name="vanKuyk P.A."/>
            <person name="Visser H."/>
            <person name="van de Vondervoort P.J."/>
            <person name="de Vries R.P."/>
            <person name="Walton J."/>
            <person name="Xiang X."/>
            <person name="Xiong Y."/>
            <person name="Zeng A.P."/>
            <person name="Brandt B.W."/>
            <person name="Cornell M.J."/>
            <person name="van den Hondel C.A."/>
            <person name="Visser J."/>
            <person name="Oliver S.G."/>
            <person name="Turner G."/>
        </authorList>
    </citation>
    <scope>GENOME REANNOTATION</scope>
    <source>
        <strain evidence="3">FGSC A4 / ATCC 38163 / CBS 112.46 / NRRL 194 / M139</strain>
    </source>
</reference>
<evidence type="ECO:0000313" key="2">
    <source>
        <dbReference type="EMBL" id="CBF87360.1"/>
    </source>
</evidence>
<reference evidence="3" key="1">
    <citation type="journal article" date="2005" name="Nature">
        <title>Sequencing of Aspergillus nidulans and comparative analysis with A. fumigatus and A. oryzae.</title>
        <authorList>
            <person name="Galagan J.E."/>
            <person name="Calvo S.E."/>
            <person name="Cuomo C."/>
            <person name="Ma L.J."/>
            <person name="Wortman J.R."/>
            <person name="Batzoglou S."/>
            <person name="Lee S.I."/>
            <person name="Basturkmen M."/>
            <person name="Spevak C.C."/>
            <person name="Clutterbuck J."/>
            <person name="Kapitonov V."/>
            <person name="Jurka J."/>
            <person name="Scazzocchio C."/>
            <person name="Farman M."/>
            <person name="Butler J."/>
            <person name="Purcell S."/>
            <person name="Harris S."/>
            <person name="Braus G.H."/>
            <person name="Draht O."/>
            <person name="Busch S."/>
            <person name="D'Enfert C."/>
            <person name="Bouchier C."/>
            <person name="Goldman G.H."/>
            <person name="Bell-Pedersen D."/>
            <person name="Griffiths-Jones S."/>
            <person name="Doonan J.H."/>
            <person name="Yu J."/>
            <person name="Vienken K."/>
            <person name="Pain A."/>
            <person name="Freitag M."/>
            <person name="Selker E.U."/>
            <person name="Archer D.B."/>
            <person name="Penalva M.A."/>
            <person name="Oakley B.R."/>
            <person name="Momany M."/>
            <person name="Tanaka T."/>
            <person name="Kumagai T."/>
            <person name="Asai K."/>
            <person name="Machida M."/>
            <person name="Nierman W.C."/>
            <person name="Denning D.W."/>
            <person name="Caddick M."/>
            <person name="Hynes M."/>
            <person name="Paoletti M."/>
            <person name="Fischer R."/>
            <person name="Miller B."/>
            <person name="Dyer P."/>
            <person name="Sachs M.S."/>
            <person name="Osmani S.A."/>
            <person name="Birren B.W."/>
        </authorList>
    </citation>
    <scope>NUCLEOTIDE SEQUENCE [LARGE SCALE GENOMIC DNA]</scope>
    <source>
        <strain evidence="3">FGSC A4 / ATCC 38163 / CBS 112.46 / NRRL 194 / M139</strain>
    </source>
</reference>
<dbReference type="InParanoid" id="C8VQQ3"/>
<name>C8VQQ3_EMENI</name>
<accession>C8VQQ3</accession>
<feature type="domain" description="CorA-like transporter" evidence="1">
    <location>
        <begin position="9"/>
        <end position="159"/>
    </location>
</feature>
<evidence type="ECO:0000313" key="3">
    <source>
        <dbReference type="Proteomes" id="UP000000560"/>
    </source>
</evidence>
<dbReference type="Pfam" id="PF26616">
    <property type="entry name" value="CorA-like"/>
    <property type="match status" value="1"/>
</dbReference>
<dbReference type="EMBL" id="BN001308">
    <property type="protein sequence ID" value="CBF87360.1"/>
    <property type="molecule type" value="Genomic_DNA"/>
</dbReference>
<gene>
    <name evidence="2" type="ORF">ANIA_11210</name>
</gene>
<dbReference type="GeneID" id="74896844"/>
<keyword evidence="3" id="KW-1185">Reference proteome</keyword>
<dbReference type="AlphaFoldDB" id="C8VQQ3"/>
<dbReference type="VEuPathDB" id="FungiDB:AN11210"/>
<dbReference type="HOGENOM" id="CLU_1189911_0_0_1"/>
<dbReference type="KEGG" id="ani:ANIA_11210"/>
<dbReference type="InterPro" id="IPR058257">
    <property type="entry name" value="CorA-like_dom"/>
</dbReference>
<protein>
    <recommendedName>
        <fullName evidence="1">CorA-like transporter domain-containing protein</fullName>
    </recommendedName>
</protein>
<proteinExistence type="predicted"/>